<organism evidence="1 2">
    <name type="scientific">Nisaea acidiphila</name>
    <dbReference type="NCBI Taxonomy" id="1862145"/>
    <lineage>
        <taxon>Bacteria</taxon>
        <taxon>Pseudomonadati</taxon>
        <taxon>Pseudomonadota</taxon>
        <taxon>Alphaproteobacteria</taxon>
        <taxon>Rhodospirillales</taxon>
        <taxon>Thalassobaculaceae</taxon>
        <taxon>Nisaea</taxon>
    </lineage>
</organism>
<dbReference type="AlphaFoldDB" id="A0A9J7B0U3"/>
<proteinExistence type="predicted"/>
<dbReference type="KEGG" id="naci:NUH88_10395"/>
<evidence type="ECO:0000313" key="2">
    <source>
        <dbReference type="Proteomes" id="UP001060336"/>
    </source>
</evidence>
<dbReference type="Proteomes" id="UP001060336">
    <property type="component" value="Chromosome"/>
</dbReference>
<reference evidence="1" key="1">
    <citation type="submission" date="2022-08" db="EMBL/GenBank/DDBJ databases">
        <title>Nisaea acidiphila sp. nov., isolated from a marine algal debris and emended description of the genus Nisaea Urios et al. 2008.</title>
        <authorList>
            <person name="Kwon K."/>
        </authorList>
    </citation>
    <scope>NUCLEOTIDE SEQUENCE</scope>
    <source>
        <strain evidence="1">MEBiC11861</strain>
    </source>
</reference>
<gene>
    <name evidence="1" type="ORF">NUH88_10395</name>
</gene>
<evidence type="ECO:0000313" key="1">
    <source>
        <dbReference type="EMBL" id="UUX52092.1"/>
    </source>
</evidence>
<sequence length="133" mass="14436">MSIRRQKKRGATFWAVRSLASVFALVLLLAFARPGAAADGFVEGFADLPLMPGLEQIPDASLAFDAASGRIVVAFARGTLPANQIRSFYAETLGQLGWSAAGEDSFQREGERLTLDFTPDGEEMLVRFSLLPR</sequence>
<name>A0A9J7B0U3_9PROT</name>
<keyword evidence="2" id="KW-1185">Reference proteome</keyword>
<protein>
    <submittedName>
        <fullName evidence="1">Uncharacterized protein</fullName>
    </submittedName>
</protein>
<dbReference type="EMBL" id="CP102480">
    <property type="protein sequence ID" value="UUX52092.1"/>
    <property type="molecule type" value="Genomic_DNA"/>
</dbReference>
<accession>A0A9J7B0U3</accession>
<dbReference type="RefSeq" id="WP_257771955.1">
    <property type="nucleotide sequence ID" value="NZ_CP102480.1"/>
</dbReference>